<dbReference type="AlphaFoldDB" id="A0A6J6H8Z1"/>
<dbReference type="GO" id="GO:0022857">
    <property type="term" value="F:transmembrane transporter activity"/>
    <property type="evidence" value="ECO:0007669"/>
    <property type="project" value="InterPro"/>
</dbReference>
<dbReference type="GO" id="GO:0005886">
    <property type="term" value="C:plasma membrane"/>
    <property type="evidence" value="ECO:0007669"/>
    <property type="project" value="UniProtKB-SubCell"/>
</dbReference>
<evidence type="ECO:0000256" key="1">
    <source>
        <dbReference type="ARBA" id="ARBA00004651"/>
    </source>
</evidence>
<evidence type="ECO:0000256" key="2">
    <source>
        <dbReference type="ARBA" id="ARBA00022448"/>
    </source>
</evidence>
<dbReference type="PANTHER" id="PTHR23513:SF11">
    <property type="entry name" value="STAPHYLOFERRIN A TRANSPORTER"/>
    <property type="match status" value="1"/>
</dbReference>
<keyword evidence="4 7" id="KW-0812">Transmembrane</keyword>
<accession>A0A6J6H8Z1</accession>
<evidence type="ECO:0000259" key="8">
    <source>
        <dbReference type="PROSITE" id="PS50850"/>
    </source>
</evidence>
<dbReference type="InterPro" id="IPR036259">
    <property type="entry name" value="MFS_trans_sf"/>
</dbReference>
<gene>
    <name evidence="9" type="ORF">UFOPK1874_00296</name>
</gene>
<dbReference type="Pfam" id="PF05977">
    <property type="entry name" value="MFS_3"/>
    <property type="match status" value="1"/>
</dbReference>
<evidence type="ECO:0000256" key="7">
    <source>
        <dbReference type="SAM" id="Phobius"/>
    </source>
</evidence>
<evidence type="ECO:0000313" key="9">
    <source>
        <dbReference type="EMBL" id="CAB4608993.1"/>
    </source>
</evidence>
<evidence type="ECO:0000256" key="5">
    <source>
        <dbReference type="ARBA" id="ARBA00022989"/>
    </source>
</evidence>
<keyword evidence="2" id="KW-0813">Transport</keyword>
<dbReference type="PANTHER" id="PTHR23513">
    <property type="entry name" value="INTEGRAL MEMBRANE EFFLUX PROTEIN-RELATED"/>
    <property type="match status" value="1"/>
</dbReference>
<feature type="transmembrane region" description="Helical" evidence="7">
    <location>
        <begin position="178"/>
        <end position="198"/>
    </location>
</feature>
<comment type="subcellular location">
    <subcellularLocation>
        <location evidence="1">Cell membrane</location>
        <topology evidence="1">Multi-pass membrane protein</topology>
    </subcellularLocation>
</comment>
<organism evidence="9">
    <name type="scientific">freshwater metagenome</name>
    <dbReference type="NCBI Taxonomy" id="449393"/>
    <lineage>
        <taxon>unclassified sequences</taxon>
        <taxon>metagenomes</taxon>
        <taxon>ecological metagenomes</taxon>
    </lineage>
</organism>
<feature type="transmembrane region" description="Helical" evidence="7">
    <location>
        <begin position="264"/>
        <end position="281"/>
    </location>
</feature>
<name>A0A6J6H8Z1_9ZZZZ</name>
<reference evidence="9" key="1">
    <citation type="submission" date="2020-05" db="EMBL/GenBank/DDBJ databases">
        <authorList>
            <person name="Chiriac C."/>
            <person name="Salcher M."/>
            <person name="Ghai R."/>
            <person name="Kavagutti S V."/>
        </authorList>
    </citation>
    <scope>NUCLEOTIDE SEQUENCE</scope>
</reference>
<feature type="domain" description="Major facilitator superfamily (MFS) profile" evidence="8">
    <location>
        <begin position="20"/>
        <end position="403"/>
    </location>
</feature>
<evidence type="ECO:0000256" key="4">
    <source>
        <dbReference type="ARBA" id="ARBA00022692"/>
    </source>
</evidence>
<evidence type="ECO:0000256" key="3">
    <source>
        <dbReference type="ARBA" id="ARBA00022475"/>
    </source>
</evidence>
<feature type="transmembrane region" description="Helical" evidence="7">
    <location>
        <begin position="319"/>
        <end position="338"/>
    </location>
</feature>
<keyword evidence="3" id="KW-1003">Cell membrane</keyword>
<proteinExistence type="predicted"/>
<dbReference type="PROSITE" id="PS50850">
    <property type="entry name" value="MFS"/>
    <property type="match status" value="1"/>
</dbReference>
<feature type="transmembrane region" description="Helical" evidence="7">
    <location>
        <begin position="293"/>
        <end position="313"/>
    </location>
</feature>
<sequence length="405" mass="43566">MAKTADGEKGSPFRSLRSYNMRVYMAGLLLSNIGTWLQFTATSLLIYQINLKATDSGINALFQFLPMLLLGAWAGGLADRFDRRKVTICTQSALGLQAVVLAIVTATGHANLPVIYALSLVLGIGNAIDNPARRGLVTELIPPHEISNAMSLNTTVMTGSRIVGPAMAAALIGPLGTAWLFGINAISYLAVLLSLFSLRTSEMLPKVAAPRGGKPVREGLAFVWNDVYLRNIFIVFTVASTFAFNYSIVLPKMSDKLWNEPNGYAILLTVTSVGSVIGALTNARFRVMTIRRFAYGSFLLAMACLILPFAPNFYIACLFSLPLGIGGTGFMTAMTGLMQQRTPPEMRSRMMALQSVAFLGSTPIGGPITGWIGDNINVHMSLIYGGILTLAVMPLLRGLESEKAL</sequence>
<evidence type="ECO:0000256" key="6">
    <source>
        <dbReference type="ARBA" id="ARBA00023136"/>
    </source>
</evidence>
<feature type="transmembrane region" description="Helical" evidence="7">
    <location>
        <begin position="219"/>
        <end position="244"/>
    </location>
</feature>
<protein>
    <submittedName>
        <fullName evidence="9">Unannotated protein</fullName>
    </submittedName>
</protein>
<keyword evidence="6 7" id="KW-0472">Membrane</keyword>
<dbReference type="InterPro" id="IPR020846">
    <property type="entry name" value="MFS_dom"/>
</dbReference>
<feature type="transmembrane region" description="Helical" evidence="7">
    <location>
        <begin position="378"/>
        <end position="396"/>
    </location>
</feature>
<dbReference type="InterPro" id="IPR010290">
    <property type="entry name" value="TM_effector"/>
</dbReference>
<dbReference type="Gene3D" id="1.20.1250.20">
    <property type="entry name" value="MFS general substrate transporter like domains"/>
    <property type="match status" value="1"/>
</dbReference>
<feature type="transmembrane region" description="Helical" evidence="7">
    <location>
        <begin position="350"/>
        <end position="372"/>
    </location>
</feature>
<feature type="transmembrane region" description="Helical" evidence="7">
    <location>
        <begin position="61"/>
        <end position="79"/>
    </location>
</feature>
<dbReference type="CDD" id="cd06173">
    <property type="entry name" value="MFS_MefA_like"/>
    <property type="match status" value="1"/>
</dbReference>
<keyword evidence="5 7" id="KW-1133">Transmembrane helix</keyword>
<feature type="transmembrane region" description="Helical" evidence="7">
    <location>
        <begin position="23"/>
        <end position="49"/>
    </location>
</feature>
<dbReference type="EMBL" id="CAEZUX010000016">
    <property type="protein sequence ID" value="CAB4608993.1"/>
    <property type="molecule type" value="Genomic_DNA"/>
</dbReference>
<dbReference type="SUPFAM" id="SSF103473">
    <property type="entry name" value="MFS general substrate transporter"/>
    <property type="match status" value="1"/>
</dbReference>